<dbReference type="AlphaFoldDB" id="A0A556B011"/>
<dbReference type="Gene3D" id="3.40.50.510">
    <property type="entry name" value="Phosphotransferase system, mannose-type IIA component"/>
    <property type="match status" value="1"/>
</dbReference>
<dbReference type="PANTHER" id="PTHR33799:SF1">
    <property type="entry name" value="PTS SYSTEM MANNOSE-SPECIFIC EIIAB COMPONENT-RELATED"/>
    <property type="match status" value="1"/>
</dbReference>
<dbReference type="EMBL" id="VLTJ01000004">
    <property type="protein sequence ID" value="TSH98522.1"/>
    <property type="molecule type" value="Genomic_DNA"/>
</dbReference>
<feature type="domain" description="PTS EIIA type-4" evidence="2">
    <location>
        <begin position="20"/>
        <end position="146"/>
    </location>
</feature>
<dbReference type="SUPFAM" id="SSF53062">
    <property type="entry name" value="PTS system fructose IIA component-like"/>
    <property type="match status" value="1"/>
</dbReference>
<organism evidence="3 4">
    <name type="scientific">Verticiella sediminum</name>
    <dbReference type="NCBI Taxonomy" id="1247510"/>
    <lineage>
        <taxon>Bacteria</taxon>
        <taxon>Pseudomonadati</taxon>
        <taxon>Pseudomonadota</taxon>
        <taxon>Betaproteobacteria</taxon>
        <taxon>Burkholderiales</taxon>
        <taxon>Alcaligenaceae</taxon>
        <taxon>Verticiella</taxon>
    </lineage>
</organism>
<gene>
    <name evidence="3" type="ORF">FOZ76_01860</name>
</gene>
<evidence type="ECO:0000259" key="2">
    <source>
        <dbReference type="PROSITE" id="PS51096"/>
    </source>
</evidence>
<dbReference type="InterPro" id="IPR036662">
    <property type="entry name" value="PTS_EIIA_man-typ_sf"/>
</dbReference>
<evidence type="ECO:0000256" key="1">
    <source>
        <dbReference type="ARBA" id="ARBA00022679"/>
    </source>
</evidence>
<dbReference type="RefSeq" id="WP_143946429.1">
    <property type="nucleotide sequence ID" value="NZ_BAABMB010000001.1"/>
</dbReference>
<dbReference type="GO" id="GO:0009401">
    <property type="term" value="P:phosphoenolpyruvate-dependent sugar phosphotransferase system"/>
    <property type="evidence" value="ECO:0007669"/>
    <property type="project" value="InterPro"/>
</dbReference>
<proteinExistence type="predicted"/>
<sequence length="154" mass="15802">MSPPRSHPKGPLAPDGEQAAVGIVIVAHEPMASALYACGCHVFQGQDGVLIHDVGSNEQPEASEAAVRELIDDADTGRGVLVLTDVLGATPSNVAARAAAAARGGGHSVNLLAGANMAMLLRAISYRQTTLDEVTRQAMAGAKQAVLRVDDDVV</sequence>
<evidence type="ECO:0000313" key="4">
    <source>
        <dbReference type="Proteomes" id="UP000318405"/>
    </source>
</evidence>
<keyword evidence="1" id="KW-0808">Transferase</keyword>
<dbReference type="InterPro" id="IPR004701">
    <property type="entry name" value="PTS_EIIA_man-typ"/>
</dbReference>
<dbReference type="Proteomes" id="UP000318405">
    <property type="component" value="Unassembled WGS sequence"/>
</dbReference>
<dbReference type="Pfam" id="PF03610">
    <property type="entry name" value="EIIA-man"/>
    <property type="match status" value="1"/>
</dbReference>
<dbReference type="InterPro" id="IPR051471">
    <property type="entry name" value="Bacterial_PTS_sugar_comp"/>
</dbReference>
<name>A0A556B011_9BURK</name>
<keyword evidence="4" id="KW-1185">Reference proteome</keyword>
<dbReference type="OrthoDB" id="8795346at2"/>
<dbReference type="GO" id="GO:0016740">
    <property type="term" value="F:transferase activity"/>
    <property type="evidence" value="ECO:0007669"/>
    <property type="project" value="UniProtKB-KW"/>
</dbReference>
<dbReference type="PANTHER" id="PTHR33799">
    <property type="entry name" value="PTS PERMEASE-RELATED-RELATED"/>
    <property type="match status" value="1"/>
</dbReference>
<dbReference type="GO" id="GO:0016020">
    <property type="term" value="C:membrane"/>
    <property type="evidence" value="ECO:0007669"/>
    <property type="project" value="InterPro"/>
</dbReference>
<comment type="caution">
    <text evidence="3">The sequence shown here is derived from an EMBL/GenBank/DDBJ whole genome shotgun (WGS) entry which is preliminary data.</text>
</comment>
<protein>
    <submittedName>
        <fullName evidence="3">PTS mannose transporter subunit IIA</fullName>
    </submittedName>
</protein>
<reference evidence="3 4" key="1">
    <citation type="submission" date="2019-07" db="EMBL/GenBank/DDBJ databases">
        <title>Qingshengfaniella alkalisoli gen. nov., sp. nov., isolated from saline soil.</title>
        <authorList>
            <person name="Xu L."/>
            <person name="Huang X.-X."/>
            <person name="Sun J.-Q."/>
        </authorList>
    </citation>
    <scope>NUCLEOTIDE SEQUENCE [LARGE SCALE GENOMIC DNA]</scope>
    <source>
        <strain evidence="3 4">DSM 27279</strain>
    </source>
</reference>
<dbReference type="PROSITE" id="PS51096">
    <property type="entry name" value="PTS_EIIA_TYPE_4"/>
    <property type="match status" value="1"/>
</dbReference>
<accession>A0A556B011</accession>
<evidence type="ECO:0000313" key="3">
    <source>
        <dbReference type="EMBL" id="TSH98522.1"/>
    </source>
</evidence>